<dbReference type="RefSeq" id="WP_273631784.1">
    <property type="nucleotide sequence ID" value="NZ_CP117167.1"/>
</dbReference>
<reference evidence="1 2" key="1">
    <citation type="submission" date="2023-02" db="EMBL/GenBank/DDBJ databases">
        <title>Genome sequence of Mucilaginibacter jinjuensis strain KACC 16571.</title>
        <authorList>
            <person name="Kim S."/>
            <person name="Heo J."/>
            <person name="Kwon S.-W."/>
        </authorList>
    </citation>
    <scope>NUCLEOTIDE SEQUENCE [LARGE SCALE GENOMIC DNA]</scope>
    <source>
        <strain evidence="1 2">KACC 16571</strain>
    </source>
</reference>
<proteinExistence type="predicted"/>
<gene>
    <name evidence="1" type="ORF">PQO05_05995</name>
</gene>
<dbReference type="EMBL" id="CP117167">
    <property type="protein sequence ID" value="WCT13485.1"/>
    <property type="molecule type" value="Genomic_DNA"/>
</dbReference>
<protein>
    <recommendedName>
        <fullName evidence="3">Polyketide cyclase/dehydrase/lipid transport protein</fullName>
    </recommendedName>
</protein>
<evidence type="ECO:0000313" key="1">
    <source>
        <dbReference type="EMBL" id="WCT13485.1"/>
    </source>
</evidence>
<sequence>MKTTLSNQQTVNRKNSVRYTASFPIELPANRIDLYQWVTEMTEQDYASYSNAHQAMGSHFKDGVFYTVNVENIGNETIIQHYELKYHTPSHVQFYSARSKAYIWRWLPAVVGVPWEMQIRPISASTSEMVCLIGVDFPNALLRIGSWFVGLNGYFLRKHLRKEGYAFAKDITSKFSN</sequence>
<organism evidence="1 2">
    <name type="scientific">Mucilaginibacter jinjuensis</name>
    <dbReference type="NCBI Taxonomy" id="1176721"/>
    <lineage>
        <taxon>Bacteria</taxon>
        <taxon>Pseudomonadati</taxon>
        <taxon>Bacteroidota</taxon>
        <taxon>Sphingobacteriia</taxon>
        <taxon>Sphingobacteriales</taxon>
        <taxon>Sphingobacteriaceae</taxon>
        <taxon>Mucilaginibacter</taxon>
    </lineage>
</organism>
<name>A0ABY7TAF5_9SPHI</name>
<accession>A0ABY7TAF5</accession>
<evidence type="ECO:0000313" key="2">
    <source>
        <dbReference type="Proteomes" id="UP001216139"/>
    </source>
</evidence>
<keyword evidence="2" id="KW-1185">Reference proteome</keyword>
<dbReference type="Proteomes" id="UP001216139">
    <property type="component" value="Chromosome"/>
</dbReference>
<evidence type="ECO:0008006" key="3">
    <source>
        <dbReference type="Google" id="ProtNLM"/>
    </source>
</evidence>